<feature type="transmembrane region" description="Helical" evidence="1">
    <location>
        <begin position="105"/>
        <end position="128"/>
    </location>
</feature>
<reference evidence="3" key="1">
    <citation type="journal article" date="2016" name="Front. Microbiol.">
        <title>Molecular Keys to the Janthinobacterium and Duganella spp. Interaction with the Plant Pathogen Fusarium graminearum.</title>
        <authorList>
            <person name="Haack F.S."/>
            <person name="Poehlein A."/>
            <person name="Kroger C."/>
            <person name="Voigt C.A."/>
            <person name="Piepenbring M."/>
            <person name="Bode H.B."/>
            <person name="Daniel R."/>
            <person name="Schafer W."/>
            <person name="Streit W.R."/>
        </authorList>
    </citation>
    <scope>NUCLEOTIDE SEQUENCE [LARGE SCALE GENOMIC DNA]</scope>
    <source>
        <strain evidence="3">T54</strain>
    </source>
</reference>
<evidence type="ECO:0008006" key="4">
    <source>
        <dbReference type="Google" id="ProtNLM"/>
    </source>
</evidence>
<feature type="transmembrane region" description="Helical" evidence="1">
    <location>
        <begin position="67"/>
        <end position="85"/>
    </location>
</feature>
<gene>
    <name evidence="2" type="ORF">DUPY_23560</name>
</gene>
<keyword evidence="1" id="KW-0812">Transmembrane</keyword>
<dbReference type="Pfam" id="PF10990">
    <property type="entry name" value="DUF2809"/>
    <property type="match status" value="1"/>
</dbReference>
<keyword evidence="1" id="KW-0472">Membrane</keyword>
<comment type="caution">
    <text evidence="2">The sequence shown here is derived from an EMBL/GenBank/DDBJ whole genome shotgun (WGS) entry which is preliminary data.</text>
</comment>
<dbReference type="Proteomes" id="UP000175989">
    <property type="component" value="Unassembled WGS sequence"/>
</dbReference>
<name>A0A1E7WNH5_9BURK</name>
<feature type="transmembrane region" description="Helical" evidence="1">
    <location>
        <begin position="44"/>
        <end position="60"/>
    </location>
</feature>
<dbReference type="OrthoDB" id="5360192at2"/>
<evidence type="ECO:0000256" key="1">
    <source>
        <dbReference type="SAM" id="Phobius"/>
    </source>
</evidence>
<organism evidence="2 3">
    <name type="scientific">Duganella phyllosphaerae</name>
    <dbReference type="NCBI Taxonomy" id="762836"/>
    <lineage>
        <taxon>Bacteria</taxon>
        <taxon>Pseudomonadati</taxon>
        <taxon>Pseudomonadota</taxon>
        <taxon>Betaproteobacteria</taxon>
        <taxon>Burkholderiales</taxon>
        <taxon>Oxalobacteraceae</taxon>
        <taxon>Telluria group</taxon>
        <taxon>Duganella</taxon>
    </lineage>
</organism>
<evidence type="ECO:0000313" key="3">
    <source>
        <dbReference type="Proteomes" id="UP000175989"/>
    </source>
</evidence>
<dbReference type="EMBL" id="LROM01000082">
    <property type="protein sequence ID" value="OFA00704.1"/>
    <property type="molecule type" value="Genomic_DNA"/>
</dbReference>
<dbReference type="InterPro" id="IPR021257">
    <property type="entry name" value="DUF2809"/>
</dbReference>
<sequence>MSALIKPRNRLVYCAIVLAVIALGLASRKFPGLFPAALGKYPGDALWTMMVFFGLAVIAPRLSVLQLALGALAISWAVEFGQLYQAPWIVAVRAHPLGHLVLGTAFGWLDLVAYAVGAVAAFVIESVIRRLNPDPRYLQCRPSVSP</sequence>
<dbReference type="RefSeq" id="WP_070248255.1">
    <property type="nucleotide sequence ID" value="NZ_LROM01000082.1"/>
</dbReference>
<keyword evidence="1" id="KW-1133">Transmembrane helix</keyword>
<dbReference type="AlphaFoldDB" id="A0A1E7WNH5"/>
<keyword evidence="3" id="KW-1185">Reference proteome</keyword>
<accession>A0A1E7WNH5</accession>
<protein>
    <recommendedName>
        <fullName evidence="4">DUF2809 domain-containing protein</fullName>
    </recommendedName>
</protein>
<proteinExistence type="predicted"/>
<evidence type="ECO:0000313" key="2">
    <source>
        <dbReference type="EMBL" id="OFA00704.1"/>
    </source>
</evidence>